<dbReference type="EMBL" id="HBEO01020676">
    <property type="protein sequence ID" value="CAD8490593.1"/>
    <property type="molecule type" value="Transcribed_RNA"/>
</dbReference>
<reference evidence="2" key="1">
    <citation type="submission" date="2021-01" db="EMBL/GenBank/DDBJ databases">
        <authorList>
            <person name="Corre E."/>
            <person name="Pelletier E."/>
            <person name="Niang G."/>
            <person name="Scheremetjew M."/>
            <person name="Finn R."/>
            <person name="Kale V."/>
            <person name="Holt S."/>
            <person name="Cochrane G."/>
            <person name="Meng A."/>
            <person name="Brown T."/>
            <person name="Cohen L."/>
        </authorList>
    </citation>
    <scope>NUCLEOTIDE SEQUENCE</scope>
    <source>
        <strain evidence="2">CCMP325</strain>
    </source>
</reference>
<accession>A0A7S0HQS4</accession>
<name>A0A7S0HQS4_9CRYP</name>
<gene>
    <name evidence="2" type="ORF">HPHI1048_LOCUS13988</name>
</gene>
<evidence type="ECO:0000256" key="1">
    <source>
        <dbReference type="SAM" id="MobiDB-lite"/>
    </source>
</evidence>
<evidence type="ECO:0000313" key="2">
    <source>
        <dbReference type="EMBL" id="CAD8490593.1"/>
    </source>
</evidence>
<feature type="compositionally biased region" description="Basic residues" evidence="1">
    <location>
        <begin position="107"/>
        <end position="116"/>
    </location>
</feature>
<dbReference type="AlphaFoldDB" id="A0A7S0HQS4"/>
<organism evidence="2">
    <name type="scientific">Hanusia phi</name>
    <dbReference type="NCBI Taxonomy" id="3032"/>
    <lineage>
        <taxon>Eukaryota</taxon>
        <taxon>Cryptophyceae</taxon>
        <taxon>Pyrenomonadales</taxon>
        <taxon>Geminigeraceae</taxon>
        <taxon>Hanusia</taxon>
    </lineage>
</organism>
<proteinExistence type="predicted"/>
<protein>
    <submittedName>
        <fullName evidence="2">Uncharacterized protein</fullName>
    </submittedName>
</protein>
<feature type="region of interest" description="Disordered" evidence="1">
    <location>
        <begin position="93"/>
        <end position="116"/>
    </location>
</feature>
<sequence>MAAIENFLAKGLRNTNTLSMQAVGRDEETVVNVKLPVRMVFLHSCINCRKVRAGGVTLGNLLMKVSSSSSSRRRRSSSNEIVDLKQDNVDLKQDNVDLSEMSPGRRATLRSKRSSI</sequence>